<proteinExistence type="predicted"/>
<dbReference type="Proteomes" id="UP000177507">
    <property type="component" value="Unassembled WGS sequence"/>
</dbReference>
<evidence type="ECO:0000313" key="1">
    <source>
        <dbReference type="EMBL" id="OGN03918.1"/>
    </source>
</evidence>
<organism evidence="1 2">
    <name type="scientific">Candidatus Yanofskybacteria bacterium RIFCSPHIGHO2_01_FULL_44_17</name>
    <dbReference type="NCBI Taxonomy" id="1802668"/>
    <lineage>
        <taxon>Bacteria</taxon>
        <taxon>Candidatus Yanofskyibacteriota</taxon>
    </lineage>
</organism>
<dbReference type="InterPro" id="IPR011042">
    <property type="entry name" value="6-blade_b-propeller_TolB-like"/>
</dbReference>
<reference evidence="1 2" key="1">
    <citation type="journal article" date="2016" name="Nat. Commun.">
        <title>Thousands of microbial genomes shed light on interconnected biogeochemical processes in an aquifer system.</title>
        <authorList>
            <person name="Anantharaman K."/>
            <person name="Brown C.T."/>
            <person name="Hug L.A."/>
            <person name="Sharon I."/>
            <person name="Castelle C.J."/>
            <person name="Probst A.J."/>
            <person name="Thomas B.C."/>
            <person name="Singh A."/>
            <person name="Wilkins M.J."/>
            <person name="Karaoz U."/>
            <person name="Brodie E.L."/>
            <person name="Williams K.H."/>
            <person name="Hubbard S.S."/>
            <person name="Banfield J.F."/>
        </authorList>
    </citation>
    <scope>NUCLEOTIDE SEQUENCE [LARGE SCALE GENOMIC DNA]</scope>
</reference>
<dbReference type="EMBL" id="MGJI01000028">
    <property type="protein sequence ID" value="OGN03918.1"/>
    <property type="molecule type" value="Genomic_DNA"/>
</dbReference>
<protein>
    <recommendedName>
        <fullName evidence="3">Dipeptidylpeptidase IV N-terminal domain-containing protein</fullName>
    </recommendedName>
</protein>
<sequence length="338" mass="37292">MGGYLFSRKSDPLGQQALINNSLVNRFDKAEEKYQAPSGLFELTSGEASFPHISIAGEILYYLPKSGEIRSLSVAAPVAGTTLVAKIQPGASRIDWATNNTLLANYPTGAIFYDLKSNFSKKYDPLIKNPSLSRVGDKIAYTYFNPESDEGNISIADPRMESFKNILPTRFSGWQIKWLSDNKLALIKPPTLENTHLSLFTLNSESGALENILEFRNNLQIAWSENGQKILYSYTDPATQVNQLYFMDMVTKTEVSLGSQLEALKCAWSINGKTIYCLGGKSLFSFDTSASGTQPKEITSLDSSTAIANAVHPILTSIEDYIIFKSSKDGKLYGLKIN</sequence>
<evidence type="ECO:0000313" key="2">
    <source>
        <dbReference type="Proteomes" id="UP000177507"/>
    </source>
</evidence>
<dbReference type="STRING" id="1802668.A2831_02420"/>
<accession>A0A1F8ETS0</accession>
<name>A0A1F8ETS0_9BACT</name>
<gene>
    <name evidence="1" type="ORF">A2831_02420</name>
</gene>
<dbReference type="Gene3D" id="2.120.10.30">
    <property type="entry name" value="TolB, C-terminal domain"/>
    <property type="match status" value="1"/>
</dbReference>
<dbReference type="SUPFAM" id="SSF69304">
    <property type="entry name" value="Tricorn protease N-terminal domain"/>
    <property type="match status" value="1"/>
</dbReference>
<dbReference type="AlphaFoldDB" id="A0A1F8ETS0"/>
<comment type="caution">
    <text evidence="1">The sequence shown here is derived from an EMBL/GenBank/DDBJ whole genome shotgun (WGS) entry which is preliminary data.</text>
</comment>
<evidence type="ECO:0008006" key="3">
    <source>
        <dbReference type="Google" id="ProtNLM"/>
    </source>
</evidence>